<name>A0A3B0TE59_9ZZZZ</name>
<evidence type="ECO:0000256" key="1">
    <source>
        <dbReference type="SAM" id="Phobius"/>
    </source>
</evidence>
<accession>A0A3B0TE59</accession>
<gene>
    <name evidence="2" type="ORF">MNBD_ACTINO02-3258</name>
</gene>
<feature type="transmembrane region" description="Helical" evidence="1">
    <location>
        <begin position="64"/>
        <end position="83"/>
    </location>
</feature>
<sequence>MSTVQRYRLPSSASRLDRATLATWKVLDGWLATPTGNTVRTVTRLLVGATAVLVVRDGSASGPWAMAAAVALVGGVAIGWIGAGRRTTPAAKPPKQRFAVQSVSLVVSLLPVLLLLPLAFVAAALISALLVIPVTAYPWSAGLMLPVSIAVGWLLQRGRIRTETRYP</sequence>
<organism evidence="2">
    <name type="scientific">hydrothermal vent metagenome</name>
    <dbReference type="NCBI Taxonomy" id="652676"/>
    <lineage>
        <taxon>unclassified sequences</taxon>
        <taxon>metagenomes</taxon>
        <taxon>ecological metagenomes</taxon>
    </lineage>
</organism>
<dbReference type="AlphaFoldDB" id="A0A3B0TE59"/>
<keyword evidence="1" id="KW-1133">Transmembrane helix</keyword>
<dbReference type="EMBL" id="UOEK01000312">
    <property type="protein sequence ID" value="VAW05246.1"/>
    <property type="molecule type" value="Genomic_DNA"/>
</dbReference>
<feature type="transmembrane region" description="Helical" evidence="1">
    <location>
        <begin position="103"/>
        <end position="130"/>
    </location>
</feature>
<keyword evidence="1" id="KW-0812">Transmembrane</keyword>
<evidence type="ECO:0000313" key="2">
    <source>
        <dbReference type="EMBL" id="VAW05246.1"/>
    </source>
</evidence>
<protein>
    <submittedName>
        <fullName evidence="2">Uncharacterized protein</fullName>
    </submittedName>
</protein>
<feature type="transmembrane region" description="Helical" evidence="1">
    <location>
        <begin position="136"/>
        <end position="155"/>
    </location>
</feature>
<keyword evidence="1" id="KW-0472">Membrane</keyword>
<reference evidence="2" key="1">
    <citation type="submission" date="2018-06" db="EMBL/GenBank/DDBJ databases">
        <authorList>
            <person name="Zhirakovskaya E."/>
        </authorList>
    </citation>
    <scope>NUCLEOTIDE SEQUENCE</scope>
</reference>
<proteinExistence type="predicted"/>